<dbReference type="InterPro" id="IPR008920">
    <property type="entry name" value="TF_FadR/GntR_C"/>
</dbReference>
<dbReference type="InterPro" id="IPR011711">
    <property type="entry name" value="GntR_C"/>
</dbReference>
<evidence type="ECO:0000313" key="5">
    <source>
        <dbReference type="EMBL" id="SIS07620.1"/>
    </source>
</evidence>
<sequence>MSINQPKRQFLKDRAYEMIKKLLMNGELSPGEFVKEGDLSEQLEMSRTPIRSALQRLEHDGLVRIHPKQGIYICDISVKQVNEVYEIRIALETFALRKLSQIIEKHQIEELYDILNQQYEYIKNEDSYSALEYDMRFHHKIMEINKNEQMLEIFISIREKLKFYGKEVLKKKIDRLKQTYDEHLLIVEALEKGNTEEVVRHIEEHLQYGRKTLLDS</sequence>
<gene>
    <name evidence="5" type="ORF">SAMN05878482_11214</name>
</gene>
<dbReference type="Gene3D" id="1.10.10.10">
    <property type="entry name" value="Winged helix-like DNA-binding domain superfamily/Winged helix DNA-binding domain"/>
    <property type="match status" value="1"/>
</dbReference>
<organism evidence="5 6">
    <name type="scientific">Peribacillus simplex</name>
    <dbReference type="NCBI Taxonomy" id="1478"/>
    <lineage>
        <taxon>Bacteria</taxon>
        <taxon>Bacillati</taxon>
        <taxon>Bacillota</taxon>
        <taxon>Bacilli</taxon>
        <taxon>Bacillales</taxon>
        <taxon>Bacillaceae</taxon>
        <taxon>Peribacillus</taxon>
    </lineage>
</organism>
<dbReference type="SUPFAM" id="SSF48008">
    <property type="entry name" value="GntR ligand-binding domain-like"/>
    <property type="match status" value="1"/>
</dbReference>
<dbReference type="PROSITE" id="PS50949">
    <property type="entry name" value="HTH_GNTR"/>
    <property type="match status" value="1"/>
</dbReference>
<evidence type="ECO:0000256" key="3">
    <source>
        <dbReference type="ARBA" id="ARBA00023163"/>
    </source>
</evidence>
<evidence type="ECO:0000259" key="4">
    <source>
        <dbReference type="PROSITE" id="PS50949"/>
    </source>
</evidence>
<evidence type="ECO:0000313" key="6">
    <source>
        <dbReference type="Proteomes" id="UP000185829"/>
    </source>
</evidence>
<dbReference type="PRINTS" id="PR00035">
    <property type="entry name" value="HTHGNTR"/>
</dbReference>
<dbReference type="Pfam" id="PF00392">
    <property type="entry name" value="GntR"/>
    <property type="match status" value="1"/>
</dbReference>
<dbReference type="InterPro" id="IPR000524">
    <property type="entry name" value="Tscrpt_reg_HTH_GntR"/>
</dbReference>
<dbReference type="CDD" id="cd07377">
    <property type="entry name" value="WHTH_GntR"/>
    <property type="match status" value="1"/>
</dbReference>
<dbReference type="Gene3D" id="1.20.120.530">
    <property type="entry name" value="GntR ligand-binding domain-like"/>
    <property type="match status" value="1"/>
</dbReference>
<keyword evidence="2 5" id="KW-0238">DNA-binding</keyword>
<dbReference type="PANTHER" id="PTHR43537">
    <property type="entry name" value="TRANSCRIPTIONAL REGULATOR, GNTR FAMILY"/>
    <property type="match status" value="1"/>
</dbReference>
<dbReference type="GO" id="GO:0003700">
    <property type="term" value="F:DNA-binding transcription factor activity"/>
    <property type="evidence" value="ECO:0007669"/>
    <property type="project" value="InterPro"/>
</dbReference>
<dbReference type="RefSeq" id="WP_076372389.1">
    <property type="nucleotide sequence ID" value="NZ_FTMX01000012.1"/>
</dbReference>
<dbReference type="SMART" id="SM00345">
    <property type="entry name" value="HTH_GNTR"/>
    <property type="match status" value="1"/>
</dbReference>
<protein>
    <submittedName>
        <fullName evidence="5">DNA-binding transcriptional regulator, GntR family</fullName>
    </submittedName>
</protein>
<dbReference type="InterPro" id="IPR036388">
    <property type="entry name" value="WH-like_DNA-bd_sf"/>
</dbReference>
<feature type="domain" description="HTH gntR-type" evidence="4">
    <location>
        <begin position="9"/>
        <end position="76"/>
    </location>
</feature>
<dbReference type="AlphaFoldDB" id="A0A9X8REB0"/>
<accession>A0A9X8REB0</accession>
<keyword evidence="1" id="KW-0805">Transcription regulation</keyword>
<name>A0A9X8REB0_9BACI</name>
<evidence type="ECO:0000256" key="2">
    <source>
        <dbReference type="ARBA" id="ARBA00023125"/>
    </source>
</evidence>
<dbReference type="PANTHER" id="PTHR43537:SF24">
    <property type="entry name" value="GLUCONATE OPERON TRANSCRIPTIONAL REPRESSOR"/>
    <property type="match status" value="1"/>
</dbReference>
<dbReference type="SUPFAM" id="SSF46785">
    <property type="entry name" value="Winged helix' DNA-binding domain"/>
    <property type="match status" value="1"/>
</dbReference>
<comment type="caution">
    <text evidence="5">The sequence shown here is derived from an EMBL/GenBank/DDBJ whole genome shotgun (WGS) entry which is preliminary data.</text>
</comment>
<dbReference type="InterPro" id="IPR036390">
    <property type="entry name" value="WH_DNA-bd_sf"/>
</dbReference>
<dbReference type="Proteomes" id="UP000185829">
    <property type="component" value="Unassembled WGS sequence"/>
</dbReference>
<dbReference type="EMBL" id="FTMX01000012">
    <property type="protein sequence ID" value="SIS07620.1"/>
    <property type="molecule type" value="Genomic_DNA"/>
</dbReference>
<keyword evidence="3" id="KW-0804">Transcription</keyword>
<dbReference type="GO" id="GO:0003677">
    <property type="term" value="F:DNA binding"/>
    <property type="evidence" value="ECO:0007669"/>
    <property type="project" value="UniProtKB-KW"/>
</dbReference>
<proteinExistence type="predicted"/>
<reference evidence="5 6" key="1">
    <citation type="submission" date="2017-01" db="EMBL/GenBank/DDBJ databases">
        <authorList>
            <person name="Varghese N."/>
            <person name="Submissions S."/>
        </authorList>
    </citation>
    <scope>NUCLEOTIDE SEQUENCE [LARGE SCALE GENOMIC DNA]</scope>
    <source>
        <strain evidence="5 6">RUG2-6</strain>
    </source>
</reference>
<dbReference type="Pfam" id="PF07729">
    <property type="entry name" value="FCD"/>
    <property type="match status" value="1"/>
</dbReference>
<dbReference type="SMART" id="SM00895">
    <property type="entry name" value="FCD"/>
    <property type="match status" value="1"/>
</dbReference>
<evidence type="ECO:0000256" key="1">
    <source>
        <dbReference type="ARBA" id="ARBA00023015"/>
    </source>
</evidence>